<dbReference type="InterPro" id="IPR029033">
    <property type="entry name" value="His_PPase_superfam"/>
</dbReference>
<protein>
    <submittedName>
        <fullName evidence="1">Histidine phosphatase family protein</fullName>
    </submittedName>
</protein>
<dbReference type="SMART" id="SM00855">
    <property type="entry name" value="PGAM"/>
    <property type="match status" value="1"/>
</dbReference>
<proteinExistence type="predicted"/>
<accession>A0AAU8PPG8</accession>
<dbReference type="Gene3D" id="3.40.50.1240">
    <property type="entry name" value="Phosphoglycerate mutase-like"/>
    <property type="match status" value="1"/>
</dbReference>
<dbReference type="InterPro" id="IPR050275">
    <property type="entry name" value="PGM_Phosphatase"/>
</dbReference>
<reference evidence="1 2" key="1">
    <citation type="journal article" date="2013" name="J. Biotechnol.">
        <title>Genome sequence of Corynebacterium pseudotuberculosis biovar equi strain 258 and prediction of antigenic targets to improve biotechnological vaccine production.</title>
        <authorList>
            <person name="Soares S.C."/>
            <person name="Trost E."/>
            <person name="Ramos R.T."/>
            <person name="Carneiro A.R."/>
            <person name="Santos A.R."/>
            <person name="Pinto A.C."/>
            <person name="Barbosa E."/>
            <person name="Aburjaile F."/>
            <person name="Ali A."/>
            <person name="Diniz C.A."/>
            <person name="Hassan S.S."/>
            <person name="Fiaux K."/>
            <person name="Guimaraes L.C."/>
            <person name="Bakhtiar S.M."/>
            <person name="Pereira U."/>
            <person name="Almeida S.S."/>
            <person name="Abreu V.A."/>
            <person name="Rocha F.S."/>
            <person name="Dorella F.A."/>
            <person name="Miyoshi A."/>
            <person name="Silva A."/>
            <person name="Azevedo V."/>
            <person name="Tauch A."/>
        </authorList>
    </citation>
    <scope>NUCLEOTIDE SEQUENCE [LARGE SCALE GENOMIC DNA]</scope>
    <source>
        <strain evidence="1 2">258</strain>
    </source>
</reference>
<gene>
    <name evidence="1" type="ORF">CP258_10225</name>
</gene>
<dbReference type="Proteomes" id="UP000006465">
    <property type="component" value="Chromosome"/>
</dbReference>
<dbReference type="InterPro" id="IPR013078">
    <property type="entry name" value="His_Pase_superF_clade-1"/>
</dbReference>
<dbReference type="EMBL" id="CP003540">
    <property type="protein sequence ID" value="AFK17611.1"/>
    <property type="molecule type" value="Genomic_DNA"/>
</dbReference>
<dbReference type="KEGG" id="coe:CP258_10225"/>
<dbReference type="PANTHER" id="PTHR48100:SF58">
    <property type="entry name" value="PE-PGRS FAMILY PROTEIN PE_PGRS11"/>
    <property type="match status" value="1"/>
</dbReference>
<name>A0AAU8PPG8_CORPS</name>
<evidence type="ECO:0000313" key="1">
    <source>
        <dbReference type="EMBL" id="AFK17611.1"/>
    </source>
</evidence>
<dbReference type="PANTHER" id="PTHR48100">
    <property type="entry name" value="BROAD-SPECIFICITY PHOSPHATASE YOR283W-RELATED"/>
    <property type="match status" value="1"/>
</dbReference>
<dbReference type="GO" id="GO:0016791">
    <property type="term" value="F:phosphatase activity"/>
    <property type="evidence" value="ECO:0007669"/>
    <property type="project" value="TreeGrafter"/>
</dbReference>
<dbReference type="Pfam" id="PF00300">
    <property type="entry name" value="His_Phos_1"/>
    <property type="match status" value="1"/>
</dbReference>
<dbReference type="AlphaFoldDB" id="A0AAU8PPG8"/>
<dbReference type="GO" id="GO:0005737">
    <property type="term" value="C:cytoplasm"/>
    <property type="evidence" value="ECO:0007669"/>
    <property type="project" value="TreeGrafter"/>
</dbReference>
<dbReference type="SUPFAM" id="SSF53254">
    <property type="entry name" value="Phosphoglycerate mutase-like"/>
    <property type="match status" value="1"/>
</dbReference>
<dbReference type="RefSeq" id="WP_014367787.1">
    <property type="nucleotide sequence ID" value="NC_017945.3"/>
</dbReference>
<dbReference type="CDD" id="cd07067">
    <property type="entry name" value="HP_PGM_like"/>
    <property type="match status" value="1"/>
</dbReference>
<sequence>METVGRIILMRHARTFANAARVFDTRPPGAELTVLGRLQATEAGVRLANITHNLGGVVASVAIRTQQTAVAAVKAYEETLGLPADTYPIDVDPNLREVFSGALEGSSAPESHEAYIRALDAWMSGDLYAAMPEGETANEVVIRMRKPLEDLATLCRETGKDYLAVSHGAAIRIATRYSSDVPENVARNMYVGNTSLMIIEPCGEFGQWHCEMWGSTRLDRP</sequence>
<organism evidence="1 2">
    <name type="scientific">Corynebacterium pseudotuberculosis 258</name>
    <dbReference type="NCBI Taxonomy" id="1168865"/>
    <lineage>
        <taxon>Bacteria</taxon>
        <taxon>Bacillati</taxon>
        <taxon>Actinomycetota</taxon>
        <taxon>Actinomycetes</taxon>
        <taxon>Mycobacteriales</taxon>
        <taxon>Corynebacteriaceae</taxon>
        <taxon>Corynebacterium</taxon>
    </lineage>
</organism>
<evidence type="ECO:0000313" key="2">
    <source>
        <dbReference type="Proteomes" id="UP000006465"/>
    </source>
</evidence>